<evidence type="ECO:0000313" key="1">
    <source>
        <dbReference type="EMBL" id="KAK8957120.1"/>
    </source>
</evidence>
<proteinExistence type="predicted"/>
<protein>
    <submittedName>
        <fullName evidence="1">Uncharacterized protein</fullName>
    </submittedName>
</protein>
<name>A0AAP0GFB2_9ASPA</name>
<organism evidence="1 2">
    <name type="scientific">Platanthera zijinensis</name>
    <dbReference type="NCBI Taxonomy" id="2320716"/>
    <lineage>
        <taxon>Eukaryota</taxon>
        <taxon>Viridiplantae</taxon>
        <taxon>Streptophyta</taxon>
        <taxon>Embryophyta</taxon>
        <taxon>Tracheophyta</taxon>
        <taxon>Spermatophyta</taxon>
        <taxon>Magnoliopsida</taxon>
        <taxon>Liliopsida</taxon>
        <taxon>Asparagales</taxon>
        <taxon>Orchidaceae</taxon>
        <taxon>Orchidoideae</taxon>
        <taxon>Orchideae</taxon>
        <taxon>Orchidinae</taxon>
        <taxon>Platanthera</taxon>
    </lineage>
</organism>
<dbReference type="Proteomes" id="UP001418222">
    <property type="component" value="Unassembled WGS sequence"/>
</dbReference>
<gene>
    <name evidence="1" type="ORF">KSP39_PZI000026</name>
</gene>
<dbReference type="EMBL" id="JBBWWQ010000001">
    <property type="protein sequence ID" value="KAK8957120.1"/>
    <property type="molecule type" value="Genomic_DNA"/>
</dbReference>
<dbReference type="AlphaFoldDB" id="A0AAP0GFB2"/>
<accession>A0AAP0GFB2</accession>
<reference evidence="1 2" key="1">
    <citation type="journal article" date="2022" name="Nat. Plants">
        <title>Genomes of leafy and leafless Platanthera orchids illuminate the evolution of mycoheterotrophy.</title>
        <authorList>
            <person name="Li M.H."/>
            <person name="Liu K.W."/>
            <person name="Li Z."/>
            <person name="Lu H.C."/>
            <person name="Ye Q.L."/>
            <person name="Zhang D."/>
            <person name="Wang J.Y."/>
            <person name="Li Y.F."/>
            <person name="Zhong Z.M."/>
            <person name="Liu X."/>
            <person name="Yu X."/>
            <person name="Liu D.K."/>
            <person name="Tu X.D."/>
            <person name="Liu B."/>
            <person name="Hao Y."/>
            <person name="Liao X.Y."/>
            <person name="Jiang Y.T."/>
            <person name="Sun W.H."/>
            <person name="Chen J."/>
            <person name="Chen Y.Q."/>
            <person name="Ai Y."/>
            <person name="Zhai J.W."/>
            <person name="Wu S.S."/>
            <person name="Zhou Z."/>
            <person name="Hsiao Y.Y."/>
            <person name="Wu W.L."/>
            <person name="Chen Y.Y."/>
            <person name="Lin Y.F."/>
            <person name="Hsu J.L."/>
            <person name="Li C.Y."/>
            <person name="Wang Z.W."/>
            <person name="Zhao X."/>
            <person name="Zhong W.Y."/>
            <person name="Ma X.K."/>
            <person name="Ma L."/>
            <person name="Huang J."/>
            <person name="Chen G.Z."/>
            <person name="Huang M.Z."/>
            <person name="Huang L."/>
            <person name="Peng D.H."/>
            <person name="Luo Y.B."/>
            <person name="Zou S.Q."/>
            <person name="Chen S.P."/>
            <person name="Lan S."/>
            <person name="Tsai W.C."/>
            <person name="Van de Peer Y."/>
            <person name="Liu Z.J."/>
        </authorList>
    </citation>
    <scope>NUCLEOTIDE SEQUENCE [LARGE SCALE GENOMIC DNA]</scope>
    <source>
        <strain evidence="1">Lor287</strain>
    </source>
</reference>
<evidence type="ECO:0000313" key="2">
    <source>
        <dbReference type="Proteomes" id="UP001418222"/>
    </source>
</evidence>
<sequence length="171" mass="19372">MQGNEHFTRSMNLNLRYMVVGGVEVGEHAWERLNLSHAELAAIFVAKAVVLKASGLHGDHSDDPIPKTSPMEDKIAEKKTTQNVKFVATRNQGNDRPDIKIGESFAVDMQNEWHIGGMVVNACLAAYEWHTKVRWTQASPTLRRSRQTMVVTTMRFFCTCDPDKSESYIYE</sequence>
<keyword evidence="2" id="KW-1185">Reference proteome</keyword>
<comment type="caution">
    <text evidence="1">The sequence shown here is derived from an EMBL/GenBank/DDBJ whole genome shotgun (WGS) entry which is preliminary data.</text>
</comment>